<protein>
    <submittedName>
        <fullName evidence="1">Uncharacterized protein</fullName>
    </submittedName>
</protein>
<dbReference type="EMBL" id="HG916854">
    <property type="protein sequence ID" value="CDM60830.1"/>
    <property type="molecule type" value="Genomic_DNA"/>
</dbReference>
<geneLocation type="plasmid" evidence="1 2">
    <name>pLPU83c</name>
</geneLocation>
<accession>W6RKH8</accession>
<keyword evidence="2" id="KW-1185">Reference proteome</keyword>
<dbReference type="AlphaFoldDB" id="W6RKH8"/>
<gene>
    <name evidence="1" type="ORF">LPU83_pLPU83c_0268</name>
</gene>
<keyword evidence="1" id="KW-0614">Plasmid</keyword>
<dbReference type="HOGENOM" id="CLU_3011253_0_0_5"/>
<sequence length="56" mass="6329">MSEDGQTSPKMVHLIPHSLDIGPHILECAPVPAEVFWNRYLFVGRRIGLKVSKMLL</sequence>
<dbReference type="KEGG" id="rhl:LPU83_pLPU83c_0268"/>
<evidence type="ECO:0000313" key="2">
    <source>
        <dbReference type="Proteomes" id="UP000019443"/>
    </source>
</evidence>
<reference evidence="1" key="1">
    <citation type="submission" date="2013-11" db="EMBL/GenBank/DDBJ databases">
        <title>Draft genome sequence of the broad-host-range Rhizobium sp. LPU83 strain, a member of the low-genetic diversity Oregon-like Rhizobium sp. group.</title>
        <authorList>
            <person name="Wibberg D."/>
            <person name="Puehler A."/>
            <person name="Schlueter A."/>
        </authorList>
    </citation>
    <scope>NUCLEOTIDE SEQUENCE [LARGE SCALE GENOMIC DNA]</scope>
    <source>
        <strain evidence="1">LPU83</strain>
        <plasmid evidence="1">pLPU83c</plasmid>
    </source>
</reference>
<dbReference type="Proteomes" id="UP000019443">
    <property type="component" value="Plasmid pLPU83c"/>
</dbReference>
<evidence type="ECO:0000313" key="1">
    <source>
        <dbReference type="EMBL" id="CDM60830.1"/>
    </source>
</evidence>
<organism evidence="1 2">
    <name type="scientific">Rhizobium favelukesii</name>
    <dbReference type="NCBI Taxonomy" id="348824"/>
    <lineage>
        <taxon>Bacteria</taxon>
        <taxon>Pseudomonadati</taxon>
        <taxon>Pseudomonadota</taxon>
        <taxon>Alphaproteobacteria</taxon>
        <taxon>Hyphomicrobiales</taxon>
        <taxon>Rhizobiaceae</taxon>
        <taxon>Rhizobium/Agrobacterium group</taxon>
        <taxon>Rhizobium</taxon>
    </lineage>
</organism>
<name>W6RKH8_9HYPH</name>
<proteinExistence type="predicted"/>